<dbReference type="InterPro" id="IPR037027">
    <property type="entry name" value="YqgF/RNaseH-like_dom_sf"/>
</dbReference>
<comment type="caution">
    <text evidence="7">The sequence shown here is derived from an EMBL/GenBank/DDBJ whole genome shotgun (WGS) entry which is preliminary data.</text>
</comment>
<name>A0A948WZZ0_9GAMM</name>
<dbReference type="CDD" id="cd16964">
    <property type="entry name" value="YqgF"/>
    <property type="match status" value="1"/>
</dbReference>
<dbReference type="Proteomes" id="UP000733611">
    <property type="component" value="Unassembled WGS sequence"/>
</dbReference>
<organism evidence="7 8">
    <name type="scientific">Candidatus Anaerobiospirillum pullicola</name>
    <dbReference type="NCBI Taxonomy" id="2838451"/>
    <lineage>
        <taxon>Bacteria</taxon>
        <taxon>Pseudomonadati</taxon>
        <taxon>Pseudomonadota</taxon>
        <taxon>Gammaproteobacteria</taxon>
        <taxon>Aeromonadales</taxon>
        <taxon>Succinivibrionaceae</taxon>
        <taxon>Anaerobiospirillum</taxon>
    </lineage>
</organism>
<dbReference type="NCBIfam" id="TIGR00250">
    <property type="entry name" value="RNAse_H_YqgF"/>
    <property type="match status" value="1"/>
</dbReference>
<sequence length="169" mass="18520">MTAGRVLAFDFGVNHIGVAVGNEAVGSVQALTTLKARDGIPRPEDLQDLFTKWQPEFVVVGYPLNMDGSDELMGKRARKFGRRLMSTFGVRVYFKDERLSSAAAKEEIFTYQGGYRALMDKDRIDASAAKIILEGFFAVGGRQSVTDFCDPAAFQGKKAKKGPATSQEQ</sequence>
<dbReference type="SMART" id="SM00732">
    <property type="entry name" value="YqgFc"/>
    <property type="match status" value="1"/>
</dbReference>
<evidence type="ECO:0000313" key="8">
    <source>
        <dbReference type="Proteomes" id="UP000733611"/>
    </source>
</evidence>
<protein>
    <recommendedName>
        <fullName evidence="5">Putative pre-16S rRNA nuclease</fullName>
        <ecNumber evidence="5">3.1.-.-</ecNumber>
    </recommendedName>
</protein>
<dbReference type="GO" id="GO:0000967">
    <property type="term" value="P:rRNA 5'-end processing"/>
    <property type="evidence" value="ECO:0007669"/>
    <property type="project" value="UniProtKB-UniRule"/>
</dbReference>
<feature type="domain" description="YqgF/RNase H-like" evidence="6">
    <location>
        <begin position="4"/>
        <end position="104"/>
    </location>
</feature>
<keyword evidence="1 5" id="KW-0963">Cytoplasm</keyword>
<reference evidence="7" key="2">
    <citation type="submission" date="2021-04" db="EMBL/GenBank/DDBJ databases">
        <authorList>
            <person name="Gilroy R."/>
        </authorList>
    </citation>
    <scope>NUCLEOTIDE SEQUENCE</scope>
    <source>
        <strain evidence="7">378</strain>
    </source>
</reference>
<dbReference type="EC" id="3.1.-.-" evidence="5"/>
<keyword evidence="2 5" id="KW-0690">Ribosome biogenesis</keyword>
<keyword evidence="4 5" id="KW-0378">Hydrolase</keyword>
<evidence type="ECO:0000256" key="4">
    <source>
        <dbReference type="ARBA" id="ARBA00022801"/>
    </source>
</evidence>
<dbReference type="GO" id="GO:0005829">
    <property type="term" value="C:cytosol"/>
    <property type="evidence" value="ECO:0007669"/>
    <property type="project" value="TreeGrafter"/>
</dbReference>
<dbReference type="EMBL" id="JAHLFE010000147">
    <property type="protein sequence ID" value="MBU3844649.1"/>
    <property type="molecule type" value="Genomic_DNA"/>
</dbReference>
<dbReference type="GO" id="GO:0004518">
    <property type="term" value="F:nuclease activity"/>
    <property type="evidence" value="ECO:0007669"/>
    <property type="project" value="UniProtKB-KW"/>
</dbReference>
<keyword evidence="3 5" id="KW-0540">Nuclease</keyword>
<dbReference type="HAMAP" id="MF_00651">
    <property type="entry name" value="Nuclease_YqgF"/>
    <property type="match status" value="1"/>
</dbReference>
<evidence type="ECO:0000259" key="6">
    <source>
        <dbReference type="SMART" id="SM00732"/>
    </source>
</evidence>
<dbReference type="InterPro" id="IPR005227">
    <property type="entry name" value="YqgF"/>
</dbReference>
<comment type="subcellular location">
    <subcellularLocation>
        <location evidence="5">Cytoplasm</location>
    </subcellularLocation>
</comment>
<reference evidence="7" key="1">
    <citation type="journal article" date="2021" name="PeerJ">
        <title>Extensive microbial diversity within the chicken gut microbiome revealed by metagenomics and culture.</title>
        <authorList>
            <person name="Gilroy R."/>
            <person name="Ravi A."/>
            <person name="Getino M."/>
            <person name="Pursley I."/>
            <person name="Horton D.L."/>
            <person name="Alikhan N.F."/>
            <person name="Baker D."/>
            <person name="Gharbi K."/>
            <person name="Hall N."/>
            <person name="Watson M."/>
            <person name="Adriaenssens E.M."/>
            <person name="Foster-Nyarko E."/>
            <person name="Jarju S."/>
            <person name="Secka A."/>
            <person name="Antonio M."/>
            <person name="Oren A."/>
            <person name="Chaudhuri R.R."/>
            <person name="La Ragione R."/>
            <person name="Hildebrand F."/>
            <person name="Pallen M.J."/>
        </authorList>
    </citation>
    <scope>NUCLEOTIDE SEQUENCE</scope>
    <source>
        <strain evidence="7">378</strain>
    </source>
</reference>
<dbReference type="PANTHER" id="PTHR33317:SF4">
    <property type="entry name" value="POLYNUCLEOTIDYL TRANSFERASE, RIBONUCLEASE H-LIKE SUPERFAMILY PROTEIN"/>
    <property type="match status" value="1"/>
</dbReference>
<dbReference type="Gene3D" id="3.30.420.140">
    <property type="entry name" value="YqgF/RNase H-like domain"/>
    <property type="match status" value="1"/>
</dbReference>
<dbReference type="SUPFAM" id="SSF53098">
    <property type="entry name" value="Ribonuclease H-like"/>
    <property type="match status" value="1"/>
</dbReference>
<dbReference type="InterPro" id="IPR006641">
    <property type="entry name" value="YqgF/RNaseH-like_dom"/>
</dbReference>
<evidence type="ECO:0000256" key="2">
    <source>
        <dbReference type="ARBA" id="ARBA00022517"/>
    </source>
</evidence>
<dbReference type="Pfam" id="PF03652">
    <property type="entry name" value="RuvX"/>
    <property type="match status" value="1"/>
</dbReference>
<evidence type="ECO:0000256" key="1">
    <source>
        <dbReference type="ARBA" id="ARBA00022490"/>
    </source>
</evidence>
<gene>
    <name evidence="7" type="primary">ruvX</name>
    <name evidence="7" type="ORF">H9847_07265</name>
</gene>
<dbReference type="PANTHER" id="PTHR33317">
    <property type="entry name" value="POLYNUCLEOTIDYL TRANSFERASE, RIBONUCLEASE H-LIKE SUPERFAMILY PROTEIN"/>
    <property type="match status" value="1"/>
</dbReference>
<evidence type="ECO:0000256" key="3">
    <source>
        <dbReference type="ARBA" id="ARBA00022722"/>
    </source>
</evidence>
<dbReference type="AlphaFoldDB" id="A0A948WZZ0"/>
<evidence type="ECO:0000313" key="7">
    <source>
        <dbReference type="EMBL" id="MBU3844649.1"/>
    </source>
</evidence>
<proteinExistence type="inferred from homology"/>
<dbReference type="GO" id="GO:0016788">
    <property type="term" value="F:hydrolase activity, acting on ester bonds"/>
    <property type="evidence" value="ECO:0007669"/>
    <property type="project" value="UniProtKB-UniRule"/>
</dbReference>
<comment type="similarity">
    <text evidence="5">Belongs to the YqgF HJR family.</text>
</comment>
<comment type="function">
    <text evidence="5">Could be a nuclease involved in processing of the 5'-end of pre-16S rRNA.</text>
</comment>
<accession>A0A948WZZ0</accession>
<evidence type="ECO:0000256" key="5">
    <source>
        <dbReference type="HAMAP-Rule" id="MF_00651"/>
    </source>
</evidence>
<dbReference type="InterPro" id="IPR012337">
    <property type="entry name" value="RNaseH-like_sf"/>
</dbReference>